<dbReference type="Pfam" id="PF00091">
    <property type="entry name" value="Tubulin"/>
    <property type="match status" value="1"/>
</dbReference>
<dbReference type="PANTHER" id="PTHR30314">
    <property type="entry name" value="CELL DIVISION PROTEIN FTSZ-RELATED"/>
    <property type="match status" value="1"/>
</dbReference>
<protein>
    <recommendedName>
        <fullName evidence="8 9">Cell division protein FtsZ</fullName>
    </recommendedName>
</protein>
<evidence type="ECO:0000256" key="5">
    <source>
        <dbReference type="ARBA" id="ARBA00023134"/>
    </source>
</evidence>
<dbReference type="CDD" id="cd02201">
    <property type="entry name" value="FtsZ_type1"/>
    <property type="match status" value="1"/>
</dbReference>
<accession>A0A140D7L0</accession>
<dbReference type="InterPro" id="IPR036525">
    <property type="entry name" value="Tubulin/FtsZ_GTPase_sf"/>
</dbReference>
<feature type="binding site" evidence="8">
    <location>
        <position position="163"/>
    </location>
    <ligand>
        <name>GTP</name>
        <dbReference type="ChEBI" id="CHEBI:37565"/>
    </ligand>
</feature>
<keyword evidence="4 8" id="KW-0547">Nucleotide-binding</keyword>
<evidence type="ECO:0000313" key="14">
    <source>
        <dbReference type="EMBL" id="AMK08884.1"/>
    </source>
</evidence>
<feature type="compositionally biased region" description="Polar residues" evidence="11">
    <location>
        <begin position="374"/>
        <end position="387"/>
    </location>
</feature>
<evidence type="ECO:0000256" key="9">
    <source>
        <dbReference type="NCBIfam" id="TIGR00065"/>
    </source>
</evidence>
<dbReference type="EMBL" id="KP661045">
    <property type="protein sequence ID" value="AMK08884.1"/>
    <property type="molecule type" value="Genomic_DNA"/>
</dbReference>
<evidence type="ECO:0000259" key="12">
    <source>
        <dbReference type="SMART" id="SM00864"/>
    </source>
</evidence>
<dbReference type="GO" id="GO:0000917">
    <property type="term" value="P:division septum assembly"/>
    <property type="evidence" value="ECO:0007669"/>
    <property type="project" value="UniProtKB-KW"/>
</dbReference>
<dbReference type="InterPro" id="IPR008280">
    <property type="entry name" value="Tub_FtsZ_C"/>
</dbReference>
<proteinExistence type="inferred from homology"/>
<dbReference type="SUPFAM" id="SSF52490">
    <property type="entry name" value="Tubulin nucleotide-binding domain-like"/>
    <property type="match status" value="1"/>
</dbReference>
<keyword evidence="5 8" id="KW-0342">GTP-binding</keyword>
<name>A0A140D7L0_PASMD</name>
<comment type="subcellular location">
    <subcellularLocation>
        <location evidence="8">Cytoplasm</location>
    </subcellularLocation>
    <text evidence="8">Assembles at midcell at the inner surface of the cytoplasmic membrane.</text>
</comment>
<dbReference type="InterPro" id="IPR018316">
    <property type="entry name" value="Tubulin/FtsZ_2-layer-sand-dom"/>
</dbReference>
<comment type="similarity">
    <text evidence="1 8 10">Belongs to the FtsZ family.</text>
</comment>
<evidence type="ECO:0000256" key="11">
    <source>
        <dbReference type="SAM" id="MobiDB-lite"/>
    </source>
</evidence>
<evidence type="ECO:0000256" key="2">
    <source>
        <dbReference type="ARBA" id="ARBA00022490"/>
    </source>
</evidence>
<keyword evidence="2 8" id="KW-0963">Cytoplasm</keyword>
<keyword evidence="6 8" id="KW-0717">Septation</keyword>
<dbReference type="HAMAP" id="MF_00909">
    <property type="entry name" value="FtsZ"/>
    <property type="match status" value="1"/>
</dbReference>
<evidence type="ECO:0000256" key="8">
    <source>
        <dbReference type="HAMAP-Rule" id="MF_00909"/>
    </source>
</evidence>
<dbReference type="GO" id="GO:0005737">
    <property type="term" value="C:cytoplasm"/>
    <property type="evidence" value="ECO:0007669"/>
    <property type="project" value="UniProtKB-SubCell"/>
</dbReference>
<keyword evidence="3 8" id="KW-0132">Cell division</keyword>
<dbReference type="Pfam" id="PF12327">
    <property type="entry name" value="FtsZ_C"/>
    <property type="match status" value="1"/>
</dbReference>
<evidence type="ECO:0000256" key="3">
    <source>
        <dbReference type="ARBA" id="ARBA00022618"/>
    </source>
</evidence>
<dbReference type="SMART" id="SM00865">
    <property type="entry name" value="Tubulin_C"/>
    <property type="match status" value="1"/>
</dbReference>
<dbReference type="InterPro" id="IPR045061">
    <property type="entry name" value="FtsZ/CetZ"/>
</dbReference>
<evidence type="ECO:0000256" key="10">
    <source>
        <dbReference type="RuleBase" id="RU000631"/>
    </source>
</evidence>
<feature type="binding site" evidence="8">
    <location>
        <position position="167"/>
    </location>
    <ligand>
        <name>GTP</name>
        <dbReference type="ChEBI" id="CHEBI:37565"/>
    </ligand>
</feature>
<feature type="binding site" evidence="8">
    <location>
        <position position="211"/>
    </location>
    <ligand>
        <name>GTP</name>
        <dbReference type="ChEBI" id="CHEBI:37565"/>
    </ligand>
</feature>
<reference evidence="14" key="1">
    <citation type="submission" date="2015-01" db="EMBL/GenBank/DDBJ databases">
        <title>Draft genome sequence of Pasteurella multocida isolated from alpaca pneumonia.</title>
        <authorList>
            <person name="Maturrano L."/>
            <person name="Hurtado R."/>
            <person name="Allasi N."/>
            <person name="Juscamayta E."/>
            <person name="Fernandez D."/>
            <person name="Maximiliano J."/>
            <person name="Rimac R."/>
            <person name="Rosadio R."/>
        </authorList>
    </citation>
    <scope>NUCLEOTIDE SEQUENCE</scope>
    <source>
        <strain evidence="14">UNMSM</strain>
    </source>
</reference>
<feature type="domain" description="Tubulin/FtsZ 2-layer sandwich" evidence="13">
    <location>
        <begin position="231"/>
        <end position="352"/>
    </location>
</feature>
<dbReference type="GO" id="GO:0005525">
    <property type="term" value="F:GTP binding"/>
    <property type="evidence" value="ECO:0007669"/>
    <property type="project" value="UniProtKB-UniRule"/>
</dbReference>
<dbReference type="PROSITE" id="PS01134">
    <property type="entry name" value="FTSZ_1"/>
    <property type="match status" value="1"/>
</dbReference>
<dbReference type="Gene3D" id="3.40.50.1440">
    <property type="entry name" value="Tubulin/FtsZ, GTPase domain"/>
    <property type="match status" value="1"/>
</dbReference>
<feature type="binding site" evidence="8">
    <location>
        <begin position="26"/>
        <end position="30"/>
    </location>
    <ligand>
        <name>GTP</name>
        <dbReference type="ChEBI" id="CHEBI:37565"/>
    </ligand>
</feature>
<dbReference type="GO" id="GO:0043093">
    <property type="term" value="P:FtsZ-dependent cytokinesis"/>
    <property type="evidence" value="ECO:0007669"/>
    <property type="project" value="UniProtKB-UniRule"/>
</dbReference>
<sequence length="436" mass="45890">MNMFEPVDYDLGEMDGALIKVVGVGGGGGNAVNHMVANMIKNDIGGTLLDEAVMNSDEHGKIIFYAVNTDAQALRKSQVQQTVQIGGSTTKGLGAGANPNVGRKAAEDDQEAIRAMLEGADMVFIAAGMGGGTGTGAAPIVAQIAKELGILTVAVVTKPFSFEGKKRMLFAEMGIKELSKHVDSLIIIPNEQLAKALPKNATLLQAFSAANDVLRNSVTGISDMITSPGLINVDFADVRTVMSEMGQAMIGFGSCKGTAGEGRAEEATRIAVKSDLLERVDLSGAKGVLVNITSGMDLGLDEFNVVGKTVAEFASEEATVVIGTTLVPEMVDEIRVTIVATGIGDIEAPEMPMPHRQQQPIQHTVGESRPLQPANLSGHPTPSSGYGAQQGHVPPRPTDLTKTSILDTPITARTSNNLQKDENLFNVQNFIRNTDK</sequence>
<dbReference type="PANTHER" id="PTHR30314:SF3">
    <property type="entry name" value="MITOCHONDRIAL DIVISION PROTEIN FSZA"/>
    <property type="match status" value="1"/>
</dbReference>
<evidence type="ECO:0000259" key="13">
    <source>
        <dbReference type="SMART" id="SM00865"/>
    </source>
</evidence>
<dbReference type="NCBIfam" id="TIGR00065">
    <property type="entry name" value="ftsZ"/>
    <property type="match status" value="1"/>
</dbReference>
<dbReference type="AlphaFoldDB" id="A0A140D7L0"/>
<dbReference type="InterPro" id="IPR003008">
    <property type="entry name" value="Tubulin_FtsZ_GTPase"/>
</dbReference>
<feature type="domain" description="Tubulin/FtsZ GTPase" evidence="12">
    <location>
        <begin position="18"/>
        <end position="229"/>
    </location>
</feature>
<dbReference type="InterPro" id="IPR020805">
    <property type="entry name" value="Cell_div_FtsZ_CS"/>
</dbReference>
<keyword evidence="7 8" id="KW-0131">Cell cycle</keyword>
<evidence type="ECO:0000256" key="7">
    <source>
        <dbReference type="ARBA" id="ARBA00023306"/>
    </source>
</evidence>
<dbReference type="SUPFAM" id="SSF55307">
    <property type="entry name" value="Tubulin C-terminal domain-like"/>
    <property type="match status" value="1"/>
</dbReference>
<dbReference type="SMART" id="SM00864">
    <property type="entry name" value="Tubulin"/>
    <property type="match status" value="1"/>
</dbReference>
<feature type="region of interest" description="Disordered" evidence="11">
    <location>
        <begin position="368"/>
        <end position="402"/>
    </location>
</feature>
<gene>
    <name evidence="8 14" type="primary">ftsZ</name>
</gene>
<comment type="subunit">
    <text evidence="8">Homodimer. Polymerizes to form a dynamic ring structure in a strictly GTP-dependent manner. Interacts directly with several other division proteins.</text>
</comment>
<dbReference type="GO" id="GO:0032153">
    <property type="term" value="C:cell division site"/>
    <property type="evidence" value="ECO:0007669"/>
    <property type="project" value="UniProtKB-UniRule"/>
</dbReference>
<dbReference type="PRINTS" id="PR00423">
    <property type="entry name" value="CELLDVISFTSZ"/>
</dbReference>
<dbReference type="InterPro" id="IPR024757">
    <property type="entry name" value="FtsZ_C"/>
</dbReference>
<organism evidence="14">
    <name type="scientific">Pasteurella multocida</name>
    <dbReference type="NCBI Taxonomy" id="747"/>
    <lineage>
        <taxon>Bacteria</taxon>
        <taxon>Pseudomonadati</taxon>
        <taxon>Pseudomonadota</taxon>
        <taxon>Gammaproteobacteria</taxon>
        <taxon>Pasteurellales</taxon>
        <taxon>Pasteurellaceae</taxon>
        <taxon>Pasteurella</taxon>
    </lineage>
</organism>
<dbReference type="GO" id="GO:0003924">
    <property type="term" value="F:GTPase activity"/>
    <property type="evidence" value="ECO:0007669"/>
    <property type="project" value="UniProtKB-UniRule"/>
</dbReference>
<dbReference type="FunFam" id="3.40.50.1440:FF:000023">
    <property type="entry name" value="Cell division protein FtsZ"/>
    <property type="match status" value="1"/>
</dbReference>
<feature type="binding site" evidence="8">
    <location>
        <begin position="132"/>
        <end position="134"/>
    </location>
    <ligand>
        <name>GTP</name>
        <dbReference type="ChEBI" id="CHEBI:37565"/>
    </ligand>
</feature>
<evidence type="ECO:0000256" key="6">
    <source>
        <dbReference type="ARBA" id="ARBA00023210"/>
    </source>
</evidence>
<evidence type="ECO:0000256" key="4">
    <source>
        <dbReference type="ARBA" id="ARBA00022741"/>
    </source>
</evidence>
<dbReference type="InterPro" id="IPR000158">
    <property type="entry name" value="Cell_div_FtsZ"/>
</dbReference>
<evidence type="ECO:0000256" key="1">
    <source>
        <dbReference type="ARBA" id="ARBA00009690"/>
    </source>
</evidence>
<comment type="function">
    <text evidence="8 10">Essential cell division protein that forms a contractile ring structure (Z ring) at the future cell division site. The regulation of the ring assembly controls the timing and the location of cell division. One of the functions of the FtsZ ring is to recruit other cell division proteins to the septum to produce a new cell wall between the dividing cells. Binds GTP and shows GTPase activity.</text>
</comment>
<dbReference type="GO" id="GO:0051258">
    <property type="term" value="P:protein polymerization"/>
    <property type="evidence" value="ECO:0007669"/>
    <property type="project" value="UniProtKB-UniRule"/>
</dbReference>
<dbReference type="PROSITE" id="PS01135">
    <property type="entry name" value="FTSZ_2"/>
    <property type="match status" value="1"/>
</dbReference>